<keyword evidence="6" id="KW-1185">Reference proteome</keyword>
<evidence type="ECO:0000313" key="6">
    <source>
        <dbReference type="Proteomes" id="UP001242342"/>
    </source>
</evidence>
<keyword evidence="1" id="KW-1133">Transmembrane helix</keyword>
<feature type="transmembrane region" description="Helical" evidence="1">
    <location>
        <begin position="51"/>
        <end position="76"/>
    </location>
</feature>
<dbReference type="Proteomes" id="UP001242342">
    <property type="component" value="Unassembled WGS sequence"/>
</dbReference>
<name>A0A2G1BR42_9FLAO</name>
<dbReference type="GO" id="GO:0016301">
    <property type="term" value="F:kinase activity"/>
    <property type="evidence" value="ECO:0007669"/>
    <property type="project" value="UniProtKB-KW"/>
</dbReference>
<keyword evidence="1" id="KW-0472">Membrane</keyword>
<reference evidence="3 6" key="3">
    <citation type="submission" date="2023-07" db="EMBL/GenBank/DDBJ databases">
        <title>Genome content predicts the carbon catabolic preferences of heterotrophic bacteria.</title>
        <authorList>
            <person name="Gralka M."/>
        </authorList>
    </citation>
    <scope>NUCLEOTIDE SEQUENCE [LARGE SCALE GENOMIC DNA]</scope>
    <source>
        <strain evidence="3 6">4G03</strain>
    </source>
</reference>
<proteinExistence type="predicted"/>
<keyword evidence="4" id="KW-0418">Kinase</keyword>
<reference evidence="4 5" key="1">
    <citation type="journal article" date="2016" name="Nat. Commun.">
        <title>Microbial interactions lead to rapid micro-scale successions on model marine particles.</title>
        <authorList>
            <person name="Datta M.S."/>
            <person name="Sliwerska E."/>
            <person name="Gore J."/>
            <person name="Polz M.F."/>
            <person name="Cordero O.X."/>
        </authorList>
    </citation>
    <scope>NUCLEOTIDE SEQUENCE [LARGE SCALE GENOMIC DNA]</scope>
    <source>
        <strain evidence="4 5">4G03</strain>
    </source>
</reference>
<evidence type="ECO:0000313" key="5">
    <source>
        <dbReference type="Proteomes" id="UP000222163"/>
    </source>
</evidence>
<dbReference type="RefSeq" id="WP_099216429.1">
    <property type="nucleotide sequence ID" value="NZ_JAUYVU010000003.1"/>
</dbReference>
<dbReference type="Proteomes" id="UP000222163">
    <property type="component" value="Unassembled WGS sequence"/>
</dbReference>
<dbReference type="Pfam" id="PF13239">
    <property type="entry name" value="2TM"/>
    <property type="match status" value="1"/>
</dbReference>
<evidence type="ECO:0000313" key="4">
    <source>
        <dbReference type="EMBL" id="PHN96533.1"/>
    </source>
</evidence>
<accession>A0A2G1BR42</accession>
<organism evidence="4 5">
    <name type="scientific">Tenacibaculum discolor</name>
    <dbReference type="NCBI Taxonomy" id="361581"/>
    <lineage>
        <taxon>Bacteria</taxon>
        <taxon>Pseudomonadati</taxon>
        <taxon>Bacteroidota</taxon>
        <taxon>Flavobacteriia</taxon>
        <taxon>Flavobacteriales</taxon>
        <taxon>Flavobacteriaceae</taxon>
        <taxon>Tenacibaculum</taxon>
    </lineage>
</organism>
<reference evidence="4" key="2">
    <citation type="submission" date="2017-10" db="EMBL/GenBank/DDBJ databases">
        <authorList>
            <person name="Enke T.N."/>
            <person name="Cordero O.X."/>
        </authorList>
    </citation>
    <scope>NUCLEOTIDE SEQUENCE</scope>
    <source>
        <strain evidence="4">4G03</strain>
    </source>
</reference>
<evidence type="ECO:0000313" key="3">
    <source>
        <dbReference type="EMBL" id="MDP2540846.1"/>
    </source>
</evidence>
<evidence type="ECO:0000259" key="2">
    <source>
        <dbReference type="Pfam" id="PF13239"/>
    </source>
</evidence>
<gene>
    <name evidence="4" type="ORF">CSC81_14375</name>
    <name evidence="3" type="ORF">Q8W23_05085</name>
</gene>
<dbReference type="EMBL" id="PDUU01000016">
    <property type="protein sequence ID" value="PHN96533.1"/>
    <property type="molecule type" value="Genomic_DNA"/>
</dbReference>
<protein>
    <submittedName>
        <fullName evidence="3">2TM domain-containing protein</fullName>
    </submittedName>
    <submittedName>
        <fullName evidence="4">Histidine kinase</fullName>
    </submittedName>
</protein>
<feature type="transmembrane region" description="Helical" evidence="1">
    <location>
        <begin position="24"/>
        <end position="45"/>
    </location>
</feature>
<dbReference type="InterPro" id="IPR025698">
    <property type="entry name" value="2TM_dom"/>
</dbReference>
<keyword evidence="4" id="KW-0808">Transferase</keyword>
<comment type="caution">
    <text evidence="4">The sequence shown here is derived from an EMBL/GenBank/DDBJ whole genome shotgun (WGS) entry which is preliminary data.</text>
</comment>
<sequence length="95" mass="11383">MENNYTEEKKYLEAKKKVKQVKGFYAHVLVNIISVIIIVLVNLKFSPYYHWFWFPVIGIVLVTFIHWMLVFGVNVLGFGKDWEEKKINKYLNKKD</sequence>
<dbReference type="AlphaFoldDB" id="A0A2G1BR42"/>
<dbReference type="EMBL" id="JAUYVU010000003">
    <property type="protein sequence ID" value="MDP2540846.1"/>
    <property type="molecule type" value="Genomic_DNA"/>
</dbReference>
<feature type="domain" description="2TM" evidence="2">
    <location>
        <begin position="13"/>
        <end position="91"/>
    </location>
</feature>
<evidence type="ECO:0000256" key="1">
    <source>
        <dbReference type="SAM" id="Phobius"/>
    </source>
</evidence>
<keyword evidence="1" id="KW-0812">Transmembrane</keyword>